<accession>A0A8X6RQ65</accession>
<evidence type="ECO:0000313" key="2">
    <source>
        <dbReference type="Proteomes" id="UP000887159"/>
    </source>
</evidence>
<gene>
    <name evidence="1" type="ORF">TNCV_4909331</name>
</gene>
<reference evidence="1" key="1">
    <citation type="submission" date="2020-08" db="EMBL/GenBank/DDBJ databases">
        <title>Multicomponent nature underlies the extraordinary mechanical properties of spider dragline silk.</title>
        <authorList>
            <person name="Kono N."/>
            <person name="Nakamura H."/>
            <person name="Mori M."/>
            <person name="Yoshida Y."/>
            <person name="Ohtoshi R."/>
            <person name="Malay A.D."/>
            <person name="Moran D.A.P."/>
            <person name="Tomita M."/>
            <person name="Numata K."/>
            <person name="Arakawa K."/>
        </authorList>
    </citation>
    <scope>NUCLEOTIDE SEQUENCE</scope>
</reference>
<sequence length="92" mass="10078">MPKKERIFNAKMRNRRLLSTGLSARAAVRGSLVVKVTVSWLTCYEFEPSTTENKPCRGGRCALNMSRLIRSPVGVVWKLGEGGASLGIVLVT</sequence>
<comment type="caution">
    <text evidence="1">The sequence shown here is derived from an EMBL/GenBank/DDBJ whole genome shotgun (WGS) entry which is preliminary data.</text>
</comment>
<keyword evidence="2" id="KW-1185">Reference proteome</keyword>
<protein>
    <submittedName>
        <fullName evidence="1">Uncharacterized protein</fullName>
    </submittedName>
</protein>
<dbReference type="Proteomes" id="UP000887159">
    <property type="component" value="Unassembled WGS sequence"/>
</dbReference>
<name>A0A8X6RQ65_TRICX</name>
<proteinExistence type="predicted"/>
<evidence type="ECO:0000313" key="1">
    <source>
        <dbReference type="EMBL" id="GFX98290.1"/>
    </source>
</evidence>
<dbReference type="EMBL" id="BMAU01021201">
    <property type="protein sequence ID" value="GFX98290.1"/>
    <property type="molecule type" value="Genomic_DNA"/>
</dbReference>
<organism evidence="1 2">
    <name type="scientific">Trichonephila clavipes</name>
    <name type="common">Golden silk orbweaver</name>
    <name type="synonym">Nephila clavipes</name>
    <dbReference type="NCBI Taxonomy" id="2585209"/>
    <lineage>
        <taxon>Eukaryota</taxon>
        <taxon>Metazoa</taxon>
        <taxon>Ecdysozoa</taxon>
        <taxon>Arthropoda</taxon>
        <taxon>Chelicerata</taxon>
        <taxon>Arachnida</taxon>
        <taxon>Araneae</taxon>
        <taxon>Araneomorphae</taxon>
        <taxon>Entelegynae</taxon>
        <taxon>Araneoidea</taxon>
        <taxon>Nephilidae</taxon>
        <taxon>Trichonephila</taxon>
    </lineage>
</organism>
<dbReference type="AlphaFoldDB" id="A0A8X6RQ65"/>